<dbReference type="InterPro" id="IPR005122">
    <property type="entry name" value="Uracil-DNA_glycosylase-like"/>
</dbReference>
<organism evidence="2 3">
    <name type="scientific">Sedimenticola selenatireducens</name>
    <dbReference type="NCBI Taxonomy" id="191960"/>
    <lineage>
        <taxon>Bacteria</taxon>
        <taxon>Pseudomonadati</taxon>
        <taxon>Pseudomonadota</taxon>
        <taxon>Gammaproteobacteria</taxon>
        <taxon>Chromatiales</taxon>
        <taxon>Sedimenticolaceae</taxon>
        <taxon>Sedimenticola</taxon>
    </lineage>
</organism>
<dbReference type="CDD" id="cd10033">
    <property type="entry name" value="UDG_like"/>
    <property type="match status" value="1"/>
</dbReference>
<dbReference type="InterPro" id="IPR036895">
    <property type="entry name" value="Uracil-DNA_glycosylase-like_sf"/>
</dbReference>
<dbReference type="SUPFAM" id="SSF52141">
    <property type="entry name" value="Uracil-DNA glycosylase-like"/>
    <property type="match status" value="1"/>
</dbReference>
<dbReference type="RefSeq" id="WP_029134456.1">
    <property type="nucleotide sequence ID" value="NZ_PKUN01000025.1"/>
</dbReference>
<dbReference type="Gene3D" id="3.40.470.10">
    <property type="entry name" value="Uracil-DNA glycosylase-like domain"/>
    <property type="match status" value="1"/>
</dbReference>
<comment type="caution">
    <text evidence="2">The sequence shown here is derived from an EMBL/GenBank/DDBJ whole genome shotgun (WGS) entry which is preliminary data.</text>
</comment>
<evidence type="ECO:0000259" key="1">
    <source>
        <dbReference type="SMART" id="SM00986"/>
    </source>
</evidence>
<dbReference type="SMART" id="SM00987">
    <property type="entry name" value="UreE_C"/>
    <property type="match status" value="1"/>
</dbReference>
<dbReference type="AlphaFoldDB" id="A0A2N6CT78"/>
<accession>A0A2N6CT78</accession>
<dbReference type="SMART" id="SM00986">
    <property type="entry name" value="UDG"/>
    <property type="match status" value="1"/>
</dbReference>
<dbReference type="PANTHER" id="PTHR42160">
    <property type="entry name" value="URACIL-DNA GLYCOSYLASE SUPERFAMILY PROTEIN"/>
    <property type="match status" value="1"/>
</dbReference>
<dbReference type="STRING" id="1111735.GCA_000428045_02469"/>
<reference evidence="2 3" key="1">
    <citation type="submission" date="2017-11" db="EMBL/GenBank/DDBJ databases">
        <title>Genome-resolved metagenomics identifies genetic mobility, metabolic interactions, and unexpected diversity in perchlorate-reducing communities.</title>
        <authorList>
            <person name="Barnum T.P."/>
            <person name="Figueroa I.A."/>
            <person name="Carlstrom C.I."/>
            <person name="Lucas L.N."/>
            <person name="Engelbrektson A.L."/>
            <person name="Coates J.D."/>
        </authorList>
    </citation>
    <scope>NUCLEOTIDE SEQUENCE [LARGE SCALE GENOMIC DNA]</scope>
    <source>
        <strain evidence="2">BM301</strain>
    </source>
</reference>
<dbReference type="Proteomes" id="UP000235015">
    <property type="component" value="Unassembled WGS sequence"/>
</dbReference>
<protein>
    <submittedName>
        <fullName evidence="2">IclR family transcriptional regulator</fullName>
    </submittedName>
</protein>
<proteinExistence type="predicted"/>
<dbReference type="InterPro" id="IPR047124">
    <property type="entry name" value="HI_0220.2"/>
</dbReference>
<name>A0A2N6CT78_9GAMM</name>
<gene>
    <name evidence="2" type="ORF">C0630_16160</name>
</gene>
<evidence type="ECO:0000313" key="2">
    <source>
        <dbReference type="EMBL" id="PLX60329.1"/>
    </source>
</evidence>
<dbReference type="EMBL" id="PKUN01000025">
    <property type="protein sequence ID" value="PLX60329.1"/>
    <property type="molecule type" value="Genomic_DNA"/>
</dbReference>
<dbReference type="Pfam" id="PF03167">
    <property type="entry name" value="UDG"/>
    <property type="match status" value="1"/>
</dbReference>
<sequence>MSRQRFTSLIQQVRDCTICVEHLPLGANPVFRADPGAVILVAGQAPGRRVHETGIPFNDPSGDRLRIWMGLDREQFYDVSRVAILPMGFCYPGTGKSGDLPPRPECAPQWREQLLSRLPNIRLVLAIGQYAQVWHLGSNRKTNLTETVKSWRDYWPDLLPLPHPSPRNNRWLSQNPWFEAEVVPVLQRRIRELMAAG</sequence>
<dbReference type="PANTHER" id="PTHR42160:SF1">
    <property type="entry name" value="URACIL-DNA GLYCOSYLASE SUPERFAMILY PROTEIN"/>
    <property type="match status" value="1"/>
</dbReference>
<feature type="domain" description="Uracil-DNA glycosylase-like" evidence="1">
    <location>
        <begin position="30"/>
        <end position="187"/>
    </location>
</feature>
<evidence type="ECO:0000313" key="3">
    <source>
        <dbReference type="Proteomes" id="UP000235015"/>
    </source>
</evidence>